<dbReference type="KEGG" id="pki:111856843"/>
<keyword evidence="5" id="KW-1185">Reference proteome</keyword>
<evidence type="ECO:0000256" key="2">
    <source>
        <dbReference type="SAM" id="MobiDB-lite"/>
    </source>
</evidence>
<feature type="compositionally biased region" description="Basic and acidic residues" evidence="2">
    <location>
        <begin position="1334"/>
        <end position="1347"/>
    </location>
</feature>
<keyword evidence="1" id="KW-0963">Cytoplasm</keyword>
<accession>A0A3B3QU84</accession>
<dbReference type="RefSeq" id="XP_023692875.1">
    <property type="nucleotide sequence ID" value="XM_023837107.2"/>
</dbReference>
<dbReference type="Gene3D" id="1.25.40.10">
    <property type="entry name" value="Tetratricopeptide repeat domain"/>
    <property type="match status" value="2"/>
</dbReference>
<dbReference type="GeneTree" id="ENSGT00390000012485"/>
<dbReference type="SUPFAM" id="SSF48452">
    <property type="entry name" value="TPR-like"/>
    <property type="match status" value="1"/>
</dbReference>
<feature type="region of interest" description="Disordered" evidence="2">
    <location>
        <begin position="134"/>
        <end position="199"/>
    </location>
</feature>
<dbReference type="Proteomes" id="UP000261540">
    <property type="component" value="Unplaced"/>
</dbReference>
<dbReference type="SUPFAM" id="SSF103107">
    <property type="entry name" value="Hypothetical protein c14orf129, hspc210"/>
    <property type="match status" value="1"/>
</dbReference>
<dbReference type="GeneID" id="111856843"/>
<name>A0A3B3QU84_9TELE</name>
<evidence type="ECO:0000313" key="5">
    <source>
        <dbReference type="Proteomes" id="UP000261540"/>
    </source>
</evidence>
<dbReference type="InterPro" id="IPR011990">
    <property type="entry name" value="TPR-like_helical_dom_sf"/>
</dbReference>
<evidence type="ECO:0000313" key="4">
    <source>
        <dbReference type="Ensembl" id="ENSPKIP00000009678.1"/>
    </source>
</evidence>
<dbReference type="Pfam" id="PF13374">
    <property type="entry name" value="TPR_10"/>
    <property type="match status" value="2"/>
</dbReference>
<reference evidence="4" key="2">
    <citation type="submission" date="2025-09" db="UniProtKB">
        <authorList>
            <consortium name="Ensembl"/>
        </authorList>
    </citation>
    <scope>IDENTIFICATION</scope>
</reference>
<feature type="compositionally biased region" description="Polar residues" evidence="2">
    <location>
        <begin position="1239"/>
        <end position="1257"/>
    </location>
</feature>
<dbReference type="InterPro" id="IPR027523">
    <property type="entry name" value="CLU_prot"/>
</dbReference>
<dbReference type="GO" id="GO:0048312">
    <property type="term" value="P:intracellular distribution of mitochondria"/>
    <property type="evidence" value="ECO:0007669"/>
    <property type="project" value="TreeGrafter"/>
</dbReference>
<dbReference type="CDD" id="cd15466">
    <property type="entry name" value="CLU-central"/>
    <property type="match status" value="1"/>
</dbReference>
<dbReference type="Pfam" id="PF13236">
    <property type="entry name" value="CLU"/>
    <property type="match status" value="1"/>
</dbReference>
<dbReference type="OrthoDB" id="1414216at2759"/>
<organism evidence="4 5">
    <name type="scientific">Paramormyrops kingsleyae</name>
    <dbReference type="NCBI Taxonomy" id="1676925"/>
    <lineage>
        <taxon>Eukaryota</taxon>
        <taxon>Metazoa</taxon>
        <taxon>Chordata</taxon>
        <taxon>Craniata</taxon>
        <taxon>Vertebrata</taxon>
        <taxon>Euteleostomi</taxon>
        <taxon>Actinopterygii</taxon>
        <taxon>Neopterygii</taxon>
        <taxon>Teleostei</taxon>
        <taxon>Osteoglossocephala</taxon>
        <taxon>Osteoglossomorpha</taxon>
        <taxon>Osteoglossiformes</taxon>
        <taxon>Mormyridae</taxon>
        <taxon>Paramormyrops</taxon>
    </lineage>
</organism>
<sequence length="1372" mass="150019">MKDKVQPAEDSIAKLANGSKLPGNAVGLKLAGEEEDVSFPVKIQGAGVEPFEIQVHRFWLVQDAVMAVLGREEVAPRTSLSLSLSGTILDPICELQTIKGLKPGATLRLVEDSYTPRTVRVHLAHLQDFLRAPSPQDALREGRSPSLLNTLSPAHNSENTPGGHSGRGARRLPSDSKPEQQSMEGPPPDYILPGSKERPLVPLLPNNTHSEVPNCLIDLSLSCWNPPPGTRKLQGDFLYITICTLEGRWCDITSCPKGFFLNRSTLDVFDPRPASSSPPTHCLSDLLSQISPGFKKAFTTLRNRSQPPPLENMPTPYRTLSWLGPPSAVRCHRNSFTRSGLEEQGAAQAPDWNEELQTARDLPQGSLEERLHRDRVLLQVNSAFVWAAAQAVEAVVDGCVTPINGGVEEDPAFLCGGLFVSRGGASEGGERANRAAQRLELQGVQEYSNLLGHLLGLHTLPSAVVDYRGSRLLVQGLAPGLDGMGGEARGLLYGISAAVSEGPQRRKLLELLAHAAKSLNIQKHVVLSPSGQQVPLFSSVHTQGLLGADGRLYLLNLFHVHPADANYHVGENEEQAVQEEAQAGWLEYCSSRGFPRCFPHKFCLLRPELIQAFIQHKQSQFTQRVKERMEESGGIAECTKTGDPRGTEAIRGACKDVGSVSNIIFEMRFNPDVFCPGVQFPSSESNSVHLQETLLKEAASFLITNQIPAFLDDCLQFRVNPVDGATLCKAMHQKGINLRYLGELAIAISQSEHRERLQHVTRLVFGEIVIRSARRIFSSYVQNVEVSSLSAAVSHFLCCLLVPHFSSISAAEESKKRSKKRSRGGGATSDTMAWSALSGTELWGLLNQDARDTYHLTEGLGTSADYLMEQYGLQKFSLLRGLSLKTGIQLRLRDYTLDNCIKAPISPDDIINMFPVVKHVTMTTSDATQAFNSAQKSIEKGQLDRAYEQLKEATYLFGRVCDDLHPEASMCLSTLARVAYLQGNRTEARSVQMKAVVLSERVLGFDHPSTIQEYALLAMYVFAGQELGLAQRCLYRARLLMLLVHGEEHPYMATLDSSLGLVLQGEQSVQYLQSALRLNTMFRGLEDLHTALNQHLLAQRLCCIGDYRKAISHERQALAVFQAKFGDNHVQTKCSTEFLKAVTQQAVRVERSLRQGGSDLMDTVPPPESLIPSKETTLEQLAIVNDILKVSVSDKVQEIKAKLRELRATADTNSEKAEPSNGEVAGSSPADEAEAAENVTVSDVSASSVPEENTQQRPPIPYPEETESSNHLSENLDHAEEEAQEATDHRKAGETATMGKSDKPGTNVVNGEGLEITDQSGTAQCNGKGSLGASDDKLELAKPDTERQTSIMTEDSETEFNGVGASTVDKAK</sequence>
<dbReference type="InterPro" id="IPR023231">
    <property type="entry name" value="GSKIP_dom_sf"/>
</dbReference>
<protein>
    <submittedName>
        <fullName evidence="4">Clustered mitochondria protein homolog</fullName>
    </submittedName>
</protein>
<dbReference type="InterPro" id="IPR033646">
    <property type="entry name" value="CLU-central"/>
</dbReference>
<reference evidence="4" key="1">
    <citation type="submission" date="2025-08" db="UniProtKB">
        <authorList>
            <consortium name="Ensembl"/>
        </authorList>
    </citation>
    <scope>IDENTIFICATION</scope>
</reference>
<dbReference type="PANTHER" id="PTHR12601">
    <property type="entry name" value="EUKARYOTIC TRANSLATION INITIATION FACTOR 3 SUBUNIT EIF-3"/>
    <property type="match status" value="1"/>
</dbReference>
<dbReference type="InterPro" id="IPR028275">
    <property type="entry name" value="CLU_N"/>
</dbReference>
<dbReference type="PROSITE" id="PS51823">
    <property type="entry name" value="CLU"/>
    <property type="match status" value="1"/>
</dbReference>
<proteinExistence type="predicted"/>
<dbReference type="InterPro" id="IPR025697">
    <property type="entry name" value="CLU_dom"/>
</dbReference>
<feature type="compositionally biased region" description="Polar residues" evidence="2">
    <location>
        <begin position="1317"/>
        <end position="1327"/>
    </location>
</feature>
<dbReference type="PANTHER" id="PTHR12601:SF41">
    <property type="entry name" value="CLUSTERED MITOCHONDRIA PROTEIN HOMOLOG"/>
    <property type="match status" value="1"/>
</dbReference>
<dbReference type="GO" id="GO:0003729">
    <property type="term" value="F:mRNA binding"/>
    <property type="evidence" value="ECO:0007669"/>
    <property type="project" value="TreeGrafter"/>
</dbReference>
<dbReference type="Pfam" id="PF15044">
    <property type="entry name" value="CLU_N"/>
    <property type="match status" value="1"/>
</dbReference>
<dbReference type="Pfam" id="PF12807">
    <property type="entry name" value="eIF3_p135"/>
    <property type="match status" value="1"/>
</dbReference>
<dbReference type="STRING" id="1676925.ENSPKIP00000009678"/>
<feature type="region of interest" description="Disordered" evidence="2">
    <location>
        <begin position="1210"/>
        <end position="1372"/>
    </location>
</feature>
<evidence type="ECO:0000256" key="1">
    <source>
        <dbReference type="ARBA" id="ARBA00022490"/>
    </source>
</evidence>
<feature type="compositionally biased region" description="Polar residues" evidence="2">
    <location>
        <begin position="146"/>
        <end position="162"/>
    </location>
</feature>
<feature type="domain" description="Clu" evidence="3">
    <location>
        <begin position="330"/>
        <end position="568"/>
    </location>
</feature>
<dbReference type="GO" id="GO:0005737">
    <property type="term" value="C:cytoplasm"/>
    <property type="evidence" value="ECO:0007669"/>
    <property type="project" value="TreeGrafter"/>
</dbReference>
<evidence type="ECO:0000259" key="3">
    <source>
        <dbReference type="PROSITE" id="PS51823"/>
    </source>
</evidence>
<dbReference type="Ensembl" id="ENSPKIT00000033790.1">
    <property type="protein sequence ID" value="ENSPKIP00000009678.1"/>
    <property type="gene ID" value="ENSPKIG00000024689.1"/>
</dbReference>